<organism evidence="1 2">
    <name type="scientific">Prymnesium parvum</name>
    <name type="common">Toxic golden alga</name>
    <dbReference type="NCBI Taxonomy" id="97485"/>
    <lineage>
        <taxon>Eukaryota</taxon>
        <taxon>Haptista</taxon>
        <taxon>Haptophyta</taxon>
        <taxon>Prymnesiophyceae</taxon>
        <taxon>Prymnesiales</taxon>
        <taxon>Prymnesiaceae</taxon>
        <taxon>Prymnesium</taxon>
    </lineage>
</organism>
<name>A0AB34JCL3_PRYPA</name>
<proteinExistence type="predicted"/>
<comment type="caution">
    <text evidence="1">The sequence shown here is derived from an EMBL/GenBank/DDBJ whole genome shotgun (WGS) entry which is preliminary data.</text>
</comment>
<sequence length="371" mass="40494">MRAGVLEPRPAERKRQHLLVPRRTLLRGAAAAALGALALLGLAALCGAELHALRGEAAAERLAHAQAAHRASVSLARAVMELQAELDAREAHDREALRLHSRLERETLPGLAAALRAACRDCPPAAAGAVEAAVRGFEREVRHHSEVMLGALQRGASHARTKAQSLVGEIAAVVRADRARMARLRHGGGAGWSDADLEAPLRALLRRLSQPNATIDIAVEKLTEWEHAASDALLEGGAFGENKRRLVRLVEALHLPPHDVDLRAFEGADDPLPPFLNLLSRARLHRHAPELRAKLLAWERGLNPEDESQQVRSTSSTTVWDVVELVEKLRAQRVLQISFLRLEEHDWAEMVHGAAAEHSIELGPIHFDASH</sequence>
<dbReference type="Proteomes" id="UP001515480">
    <property type="component" value="Unassembled WGS sequence"/>
</dbReference>
<dbReference type="EMBL" id="JBGBPQ010000010">
    <property type="protein sequence ID" value="KAL1518635.1"/>
    <property type="molecule type" value="Genomic_DNA"/>
</dbReference>
<accession>A0AB34JCL3</accession>
<gene>
    <name evidence="1" type="ORF">AB1Y20_002923</name>
</gene>
<keyword evidence="2" id="KW-1185">Reference proteome</keyword>
<evidence type="ECO:0000313" key="1">
    <source>
        <dbReference type="EMBL" id="KAL1518635.1"/>
    </source>
</evidence>
<dbReference type="AlphaFoldDB" id="A0AB34JCL3"/>
<reference evidence="1 2" key="1">
    <citation type="journal article" date="2024" name="Science">
        <title>Giant polyketide synthase enzymes in the biosynthesis of giant marine polyether toxins.</title>
        <authorList>
            <person name="Fallon T.R."/>
            <person name="Shende V.V."/>
            <person name="Wierzbicki I.H."/>
            <person name="Pendleton A.L."/>
            <person name="Watervoot N.F."/>
            <person name="Auber R.P."/>
            <person name="Gonzalez D.J."/>
            <person name="Wisecaver J.H."/>
            <person name="Moore B.S."/>
        </authorList>
    </citation>
    <scope>NUCLEOTIDE SEQUENCE [LARGE SCALE GENOMIC DNA]</scope>
    <source>
        <strain evidence="1 2">12B1</strain>
    </source>
</reference>
<evidence type="ECO:0000313" key="2">
    <source>
        <dbReference type="Proteomes" id="UP001515480"/>
    </source>
</evidence>
<protein>
    <submittedName>
        <fullName evidence="1">Uncharacterized protein</fullName>
    </submittedName>
</protein>